<evidence type="ECO:0000256" key="1">
    <source>
        <dbReference type="SAM" id="SignalP"/>
    </source>
</evidence>
<feature type="non-terminal residue" evidence="2">
    <location>
        <position position="1"/>
    </location>
</feature>
<reference evidence="2" key="1">
    <citation type="submission" date="2021-02" db="EMBL/GenBank/DDBJ databases">
        <authorList>
            <person name="Dougan E. K."/>
            <person name="Rhodes N."/>
            <person name="Thang M."/>
            <person name="Chan C."/>
        </authorList>
    </citation>
    <scope>NUCLEOTIDE SEQUENCE</scope>
</reference>
<feature type="chain" id="PRO_5032544286" evidence="1">
    <location>
        <begin position="19"/>
        <end position="128"/>
    </location>
</feature>
<gene>
    <name evidence="2" type="ORF">PGLA2088_LOCUS26778</name>
</gene>
<evidence type="ECO:0000313" key="2">
    <source>
        <dbReference type="EMBL" id="CAE8690068.1"/>
    </source>
</evidence>
<feature type="signal peptide" evidence="1">
    <location>
        <begin position="1"/>
        <end position="18"/>
    </location>
</feature>
<keyword evidence="1" id="KW-0732">Signal</keyword>
<proteinExistence type="predicted"/>
<feature type="non-terminal residue" evidence="2">
    <location>
        <position position="128"/>
    </location>
</feature>
<dbReference type="EMBL" id="CAJNNW010027183">
    <property type="protein sequence ID" value="CAE8690068.1"/>
    <property type="molecule type" value="Genomic_DNA"/>
</dbReference>
<name>A0A813JYD0_POLGL</name>
<sequence>YTLRSLVQGLLLAAVAEAAQQVSDKCVTGGGCDFADDVSLIQLGPERLALEPIMSDGACTLDNGDPWASGQMVNCCSGLQSCLGQWSGSSQYTYMCLTSCSATPSTTPLPPGTCTAVGQNPYTSSGQL</sequence>
<protein>
    <submittedName>
        <fullName evidence="2">Uncharacterized protein</fullName>
    </submittedName>
</protein>
<comment type="caution">
    <text evidence="2">The sequence shown here is derived from an EMBL/GenBank/DDBJ whole genome shotgun (WGS) entry which is preliminary data.</text>
</comment>
<accession>A0A813JYD0</accession>
<dbReference type="AlphaFoldDB" id="A0A813JYD0"/>
<organism evidence="2 3">
    <name type="scientific">Polarella glacialis</name>
    <name type="common">Dinoflagellate</name>
    <dbReference type="NCBI Taxonomy" id="89957"/>
    <lineage>
        <taxon>Eukaryota</taxon>
        <taxon>Sar</taxon>
        <taxon>Alveolata</taxon>
        <taxon>Dinophyceae</taxon>
        <taxon>Suessiales</taxon>
        <taxon>Suessiaceae</taxon>
        <taxon>Polarella</taxon>
    </lineage>
</organism>
<dbReference type="Proteomes" id="UP000626109">
    <property type="component" value="Unassembled WGS sequence"/>
</dbReference>
<evidence type="ECO:0000313" key="3">
    <source>
        <dbReference type="Proteomes" id="UP000626109"/>
    </source>
</evidence>